<dbReference type="Proteomes" id="UP001597383">
    <property type="component" value="Unassembled WGS sequence"/>
</dbReference>
<feature type="domain" description="Transcriptional coactivator p15 (PC4) C-terminal" evidence="1">
    <location>
        <begin position="19"/>
        <end position="66"/>
    </location>
</feature>
<accession>A0ABW4VVX8</accession>
<proteinExistence type="predicted"/>
<dbReference type="Pfam" id="PF02229">
    <property type="entry name" value="PC4"/>
    <property type="match status" value="1"/>
</dbReference>
<dbReference type="EMBL" id="JBHUHQ010000002">
    <property type="protein sequence ID" value="MFD2042886.1"/>
    <property type="molecule type" value="Genomic_DNA"/>
</dbReference>
<dbReference type="Gene3D" id="2.30.31.70">
    <property type="match status" value="1"/>
</dbReference>
<sequence>MAELKFEIMETIAVLSESPKGWTKELNLISWNGRDPKYDIRDWAPDHEKMGKGVTLSKEDVLNLKTALSNMDEI</sequence>
<protein>
    <submittedName>
        <fullName evidence="2">YdbC family protein</fullName>
    </submittedName>
</protein>
<gene>
    <name evidence="2" type="ORF">ACFSJF_00995</name>
</gene>
<name>A0ABW4VVX8_9BACI</name>
<dbReference type="InterPro" id="IPR003173">
    <property type="entry name" value="PC4_C"/>
</dbReference>
<organism evidence="2 3">
    <name type="scientific">Ornithinibacillus salinisoli</name>
    <dbReference type="NCBI Taxonomy" id="1848459"/>
    <lineage>
        <taxon>Bacteria</taxon>
        <taxon>Bacillati</taxon>
        <taxon>Bacillota</taxon>
        <taxon>Bacilli</taxon>
        <taxon>Bacillales</taxon>
        <taxon>Bacillaceae</taxon>
        <taxon>Ornithinibacillus</taxon>
    </lineage>
</organism>
<comment type="caution">
    <text evidence="2">The sequence shown here is derived from an EMBL/GenBank/DDBJ whole genome shotgun (WGS) entry which is preliminary data.</text>
</comment>
<evidence type="ECO:0000313" key="2">
    <source>
        <dbReference type="EMBL" id="MFD2042886.1"/>
    </source>
</evidence>
<reference evidence="3" key="1">
    <citation type="journal article" date="2019" name="Int. J. Syst. Evol. Microbiol.">
        <title>The Global Catalogue of Microorganisms (GCM) 10K type strain sequencing project: providing services to taxonomists for standard genome sequencing and annotation.</title>
        <authorList>
            <consortium name="The Broad Institute Genomics Platform"/>
            <consortium name="The Broad Institute Genome Sequencing Center for Infectious Disease"/>
            <person name="Wu L."/>
            <person name="Ma J."/>
        </authorList>
    </citation>
    <scope>NUCLEOTIDE SEQUENCE [LARGE SCALE GENOMIC DNA]</scope>
    <source>
        <strain evidence="3">R28</strain>
    </source>
</reference>
<evidence type="ECO:0000259" key="1">
    <source>
        <dbReference type="Pfam" id="PF02229"/>
    </source>
</evidence>
<dbReference type="RefSeq" id="WP_377554576.1">
    <property type="nucleotide sequence ID" value="NZ_JBHUHQ010000002.1"/>
</dbReference>
<keyword evidence="3" id="KW-1185">Reference proteome</keyword>
<dbReference type="PIRSF" id="PIRSF037246">
    <property type="entry name" value="UCP037246"/>
    <property type="match status" value="1"/>
</dbReference>
<dbReference type="InterPro" id="IPR017154">
    <property type="entry name" value="PC4-like"/>
</dbReference>
<evidence type="ECO:0000313" key="3">
    <source>
        <dbReference type="Proteomes" id="UP001597383"/>
    </source>
</evidence>